<evidence type="ECO:0000256" key="1">
    <source>
        <dbReference type="ARBA" id="ARBA00009480"/>
    </source>
</evidence>
<keyword evidence="2" id="KW-0175">Coiled coil</keyword>
<evidence type="ECO:0000313" key="5">
    <source>
        <dbReference type="EMBL" id="KAK6513718.1"/>
    </source>
</evidence>
<dbReference type="AlphaFoldDB" id="A0AAN8NCS0"/>
<dbReference type="SUPFAM" id="SSF58038">
    <property type="entry name" value="SNARE fusion complex"/>
    <property type="match status" value="2"/>
</dbReference>
<comment type="caution">
    <text evidence="5">The sequence shown here is derived from an EMBL/GenBank/DDBJ whole genome shotgun (WGS) entry which is preliminary data.</text>
</comment>
<feature type="domain" description="T-SNARE coiled-coil homology" evidence="4">
    <location>
        <begin position="317"/>
        <end position="379"/>
    </location>
</feature>
<dbReference type="Gene3D" id="1.20.5.110">
    <property type="match status" value="2"/>
</dbReference>
<dbReference type="GO" id="GO:0031201">
    <property type="term" value="C:SNARE complex"/>
    <property type="evidence" value="ECO:0007669"/>
    <property type="project" value="TreeGrafter"/>
</dbReference>
<feature type="compositionally biased region" description="Basic and acidic residues" evidence="3">
    <location>
        <begin position="1"/>
        <end position="11"/>
    </location>
</feature>
<protein>
    <submittedName>
        <fullName evidence="5">Protein transport protein S9 plasma membrane t-SNARE</fullName>
    </submittedName>
</protein>
<organism evidence="5 6">
    <name type="scientific">Arthrobotrys conoides</name>
    <dbReference type="NCBI Taxonomy" id="74498"/>
    <lineage>
        <taxon>Eukaryota</taxon>
        <taxon>Fungi</taxon>
        <taxon>Dikarya</taxon>
        <taxon>Ascomycota</taxon>
        <taxon>Pezizomycotina</taxon>
        <taxon>Orbiliomycetes</taxon>
        <taxon>Orbiliales</taxon>
        <taxon>Orbiliaceae</taxon>
        <taxon>Arthrobotrys</taxon>
    </lineage>
</organism>
<feature type="compositionally biased region" description="Polar residues" evidence="3">
    <location>
        <begin position="34"/>
        <end position="45"/>
    </location>
</feature>
<dbReference type="EMBL" id="JAVHJM010000005">
    <property type="protein sequence ID" value="KAK6513718.1"/>
    <property type="molecule type" value="Genomic_DNA"/>
</dbReference>
<dbReference type="PANTHER" id="PTHR19305">
    <property type="entry name" value="SYNAPTOSOMAL ASSOCIATED PROTEIN"/>
    <property type="match status" value="1"/>
</dbReference>
<dbReference type="GO" id="GO:0019905">
    <property type="term" value="F:syntaxin binding"/>
    <property type="evidence" value="ECO:0007669"/>
    <property type="project" value="TreeGrafter"/>
</dbReference>
<evidence type="ECO:0000259" key="4">
    <source>
        <dbReference type="PROSITE" id="PS50192"/>
    </source>
</evidence>
<dbReference type="InterPro" id="IPR000727">
    <property type="entry name" value="T_SNARE_dom"/>
</dbReference>
<dbReference type="CDD" id="cd15886">
    <property type="entry name" value="SNARE_SEC9N"/>
    <property type="match status" value="1"/>
</dbReference>
<evidence type="ECO:0000256" key="2">
    <source>
        <dbReference type="SAM" id="Coils"/>
    </source>
</evidence>
<feature type="compositionally biased region" description="Low complexity" evidence="3">
    <location>
        <begin position="86"/>
        <end position="101"/>
    </location>
</feature>
<sequence>MGWFSKKEKVATPDTASSNPYAAPPPAYDSGSSNAPSASYDNKSANLYGGAKESSSYGGNPYGGAKESSGDSYGASMYGNNKAKPSGDSNPYGGNNSNPYGGNSGGAGGQDDNAYSGKGSYGYGSGGYSAESGYDSKDPYSTGESRQMTAEQEEEEDADALKSQIRFTKQESVASTRNALRAAARAEEVGRDTLVKLGEQGEKLHQTELNLDMAKNHGHRAEDQAAHLKRLNRSMFVPVAGSPFGRQAKADKEEERIMERHRVAREERERVQAAGMQGQQQVKGGLRPMGAPAMAPRQKMSLAEKAKFQFEADAEDDAMEEEIDDNLHQLGGAIGRLNLLAKTQNQVVQDQNKTIERLNQKSESVHQQIDRNTHRINKIK</sequence>
<feature type="compositionally biased region" description="Low complexity" evidence="3">
    <location>
        <begin position="272"/>
        <end position="285"/>
    </location>
</feature>
<dbReference type="GO" id="GO:0006887">
    <property type="term" value="P:exocytosis"/>
    <property type="evidence" value="ECO:0007669"/>
    <property type="project" value="TreeGrafter"/>
</dbReference>
<dbReference type="GO" id="GO:0005484">
    <property type="term" value="F:SNAP receptor activity"/>
    <property type="evidence" value="ECO:0007669"/>
    <property type="project" value="TreeGrafter"/>
</dbReference>
<comment type="similarity">
    <text evidence="1">Belongs to the SNAP-25 family.</text>
</comment>
<accession>A0AAN8NCS0</accession>
<evidence type="ECO:0000313" key="6">
    <source>
        <dbReference type="Proteomes" id="UP001307849"/>
    </source>
</evidence>
<proteinExistence type="inferred from homology"/>
<name>A0AAN8NCS0_9PEZI</name>
<dbReference type="PROSITE" id="PS50192">
    <property type="entry name" value="T_SNARE"/>
    <property type="match status" value="1"/>
</dbReference>
<feature type="region of interest" description="Disordered" evidence="3">
    <location>
        <begin position="270"/>
        <end position="300"/>
    </location>
</feature>
<dbReference type="CDD" id="cd15857">
    <property type="entry name" value="SNARE_SEC9C"/>
    <property type="match status" value="1"/>
</dbReference>
<dbReference type="GO" id="GO:0005886">
    <property type="term" value="C:plasma membrane"/>
    <property type="evidence" value="ECO:0007669"/>
    <property type="project" value="TreeGrafter"/>
</dbReference>
<keyword evidence="6" id="KW-1185">Reference proteome</keyword>
<dbReference type="SMART" id="SM00397">
    <property type="entry name" value="t_SNARE"/>
    <property type="match status" value="2"/>
</dbReference>
<gene>
    <name evidence="5" type="primary">SEC9_2</name>
    <name evidence="5" type="ORF">TWF506_008156</name>
</gene>
<feature type="region of interest" description="Disordered" evidence="3">
    <location>
        <begin position="1"/>
        <end position="166"/>
    </location>
</feature>
<evidence type="ECO:0000256" key="3">
    <source>
        <dbReference type="SAM" id="MobiDB-lite"/>
    </source>
</evidence>
<feature type="coiled-coil region" evidence="2">
    <location>
        <begin position="341"/>
        <end position="368"/>
    </location>
</feature>
<dbReference type="GO" id="GO:0006906">
    <property type="term" value="P:vesicle fusion"/>
    <property type="evidence" value="ECO:0007669"/>
    <property type="project" value="TreeGrafter"/>
</dbReference>
<dbReference type="Proteomes" id="UP001307849">
    <property type="component" value="Unassembled WGS sequence"/>
</dbReference>
<reference evidence="5 6" key="1">
    <citation type="submission" date="2019-10" db="EMBL/GenBank/DDBJ databases">
        <authorList>
            <person name="Palmer J.M."/>
        </authorList>
    </citation>
    <scope>NUCLEOTIDE SEQUENCE [LARGE SCALE GENOMIC DNA]</scope>
    <source>
        <strain evidence="5 6">TWF506</strain>
    </source>
</reference>
<dbReference type="PANTHER" id="PTHR19305:SF9">
    <property type="entry name" value="SYNAPTOSOMAL-ASSOCIATED PROTEIN 29"/>
    <property type="match status" value="1"/>
</dbReference>